<dbReference type="EMBL" id="CAUYUJ010020169">
    <property type="protein sequence ID" value="CAK0896290.1"/>
    <property type="molecule type" value="Genomic_DNA"/>
</dbReference>
<comment type="caution">
    <text evidence="3">The sequence shown here is derived from an EMBL/GenBank/DDBJ whole genome shotgun (WGS) entry which is preliminary data.</text>
</comment>
<organism evidence="3 4">
    <name type="scientific">Prorocentrum cordatum</name>
    <dbReference type="NCBI Taxonomy" id="2364126"/>
    <lineage>
        <taxon>Eukaryota</taxon>
        <taxon>Sar</taxon>
        <taxon>Alveolata</taxon>
        <taxon>Dinophyceae</taxon>
        <taxon>Prorocentrales</taxon>
        <taxon>Prorocentraceae</taxon>
        <taxon>Prorocentrum</taxon>
    </lineage>
</organism>
<dbReference type="InterPro" id="IPR001375">
    <property type="entry name" value="Peptidase_S9_cat"/>
</dbReference>
<sequence length="235" mass="25455">MAWFEYGSGAIRIVVFERGSAVVRAWFVRGSGVGTGNGLRFYWGLGYTKAQNKNSLGFVFGKLHEPYLEDLCRLVRATAERVSACRVCVMGYSMGGFGAYQVASHDPGAFDAAVPVAGYGLGTLEPPDRGYGAPQPASARVFEEWLRAAAPRLARLPLLLVVHAERDAESSVRDARAIVARVRAEGGCARLAAVPDEAADSDPGRKGARRGHRCALPPAHRWQRWRRGRASRGDA</sequence>
<feature type="domain" description="Peptidase S9 prolyl oligopeptidase catalytic" evidence="2">
    <location>
        <begin position="75"/>
        <end position="197"/>
    </location>
</feature>
<proteinExistence type="predicted"/>
<name>A0ABN9X9V6_9DINO</name>
<protein>
    <recommendedName>
        <fullName evidence="2">Peptidase S9 prolyl oligopeptidase catalytic domain-containing protein</fullName>
    </recommendedName>
</protein>
<dbReference type="SUPFAM" id="SSF53474">
    <property type="entry name" value="alpha/beta-Hydrolases"/>
    <property type="match status" value="1"/>
</dbReference>
<evidence type="ECO:0000313" key="4">
    <source>
        <dbReference type="Proteomes" id="UP001189429"/>
    </source>
</evidence>
<evidence type="ECO:0000259" key="2">
    <source>
        <dbReference type="Pfam" id="PF00326"/>
    </source>
</evidence>
<accession>A0ABN9X9V6</accession>
<feature type="compositionally biased region" description="Basic residues" evidence="1">
    <location>
        <begin position="221"/>
        <end position="235"/>
    </location>
</feature>
<keyword evidence="4" id="KW-1185">Reference proteome</keyword>
<gene>
    <name evidence="3" type="ORF">PCOR1329_LOCUS74793</name>
</gene>
<evidence type="ECO:0000313" key="3">
    <source>
        <dbReference type="EMBL" id="CAK0896290.1"/>
    </source>
</evidence>
<reference evidence="3" key="1">
    <citation type="submission" date="2023-10" db="EMBL/GenBank/DDBJ databases">
        <authorList>
            <person name="Chen Y."/>
            <person name="Shah S."/>
            <person name="Dougan E. K."/>
            <person name="Thang M."/>
            <person name="Chan C."/>
        </authorList>
    </citation>
    <scope>NUCLEOTIDE SEQUENCE [LARGE SCALE GENOMIC DNA]</scope>
</reference>
<dbReference type="Gene3D" id="3.40.50.1820">
    <property type="entry name" value="alpha/beta hydrolase"/>
    <property type="match status" value="1"/>
</dbReference>
<evidence type="ECO:0000256" key="1">
    <source>
        <dbReference type="SAM" id="MobiDB-lite"/>
    </source>
</evidence>
<dbReference type="Pfam" id="PF00326">
    <property type="entry name" value="Peptidase_S9"/>
    <property type="match status" value="1"/>
</dbReference>
<feature type="region of interest" description="Disordered" evidence="1">
    <location>
        <begin position="197"/>
        <end position="235"/>
    </location>
</feature>
<dbReference type="InterPro" id="IPR029058">
    <property type="entry name" value="AB_hydrolase_fold"/>
</dbReference>
<dbReference type="Proteomes" id="UP001189429">
    <property type="component" value="Unassembled WGS sequence"/>
</dbReference>